<dbReference type="InParanoid" id="A0A165HXC3"/>
<sequence length="191" mass="20450">MTFDLVNGTCAALLDDSAPPSRYVQVLKVEQVAVGGLKLDPEQYRITISDGSQCIPVMLGMDLNKMVSSSQLAPLAVVCIEDYLWVNVCTLRIVILTEVTVVARPSQVIGSKLELLNVSTDPANVMETVAKYLDIKAQGDMPINEDASSDTCGLSNASTTDESVREADDTGATGPEEREVSEKVEDDPVAV</sequence>
<organism evidence="3 4">
    <name type="scientific">Calocera cornea HHB12733</name>
    <dbReference type="NCBI Taxonomy" id="1353952"/>
    <lineage>
        <taxon>Eukaryota</taxon>
        <taxon>Fungi</taxon>
        <taxon>Dikarya</taxon>
        <taxon>Basidiomycota</taxon>
        <taxon>Agaricomycotina</taxon>
        <taxon>Dacrymycetes</taxon>
        <taxon>Dacrymycetales</taxon>
        <taxon>Dacrymycetaceae</taxon>
        <taxon>Calocera</taxon>
    </lineage>
</organism>
<feature type="domain" description="Replication factor-A protein 1 N-terminal" evidence="2">
    <location>
        <begin position="8"/>
        <end position="103"/>
    </location>
</feature>
<name>A0A165HXC3_9BASI</name>
<evidence type="ECO:0000313" key="4">
    <source>
        <dbReference type="Proteomes" id="UP000076842"/>
    </source>
</evidence>
<proteinExistence type="predicted"/>
<dbReference type="Gene3D" id="2.40.50.140">
    <property type="entry name" value="Nucleic acid-binding proteins"/>
    <property type="match status" value="1"/>
</dbReference>
<keyword evidence="4" id="KW-1185">Reference proteome</keyword>
<dbReference type="Pfam" id="PF04057">
    <property type="entry name" value="Rep-A_N"/>
    <property type="match status" value="1"/>
</dbReference>
<dbReference type="Proteomes" id="UP000076842">
    <property type="component" value="Unassembled WGS sequence"/>
</dbReference>
<dbReference type="EMBL" id="KV423936">
    <property type="protein sequence ID" value="KZT59868.1"/>
    <property type="molecule type" value="Genomic_DNA"/>
</dbReference>
<dbReference type="OrthoDB" id="1751331at2759"/>
<accession>A0A165HXC3</accession>
<dbReference type="GO" id="GO:0003677">
    <property type="term" value="F:DNA binding"/>
    <property type="evidence" value="ECO:0007669"/>
    <property type="project" value="InterPro"/>
</dbReference>
<dbReference type="GO" id="GO:0005634">
    <property type="term" value="C:nucleus"/>
    <property type="evidence" value="ECO:0007669"/>
    <property type="project" value="InterPro"/>
</dbReference>
<evidence type="ECO:0000256" key="1">
    <source>
        <dbReference type="SAM" id="MobiDB-lite"/>
    </source>
</evidence>
<evidence type="ECO:0000313" key="3">
    <source>
        <dbReference type="EMBL" id="KZT59868.1"/>
    </source>
</evidence>
<gene>
    <name evidence="3" type="ORF">CALCODRAFT_481171</name>
</gene>
<dbReference type="GO" id="GO:0006260">
    <property type="term" value="P:DNA replication"/>
    <property type="evidence" value="ECO:0007669"/>
    <property type="project" value="InterPro"/>
</dbReference>
<reference evidence="3 4" key="1">
    <citation type="journal article" date="2016" name="Mol. Biol. Evol.">
        <title>Comparative Genomics of Early-Diverging Mushroom-Forming Fungi Provides Insights into the Origins of Lignocellulose Decay Capabilities.</title>
        <authorList>
            <person name="Nagy L.G."/>
            <person name="Riley R."/>
            <person name="Tritt A."/>
            <person name="Adam C."/>
            <person name="Daum C."/>
            <person name="Floudas D."/>
            <person name="Sun H."/>
            <person name="Yadav J.S."/>
            <person name="Pangilinan J."/>
            <person name="Larsson K.H."/>
            <person name="Matsuura K."/>
            <person name="Barry K."/>
            <person name="Labutti K."/>
            <person name="Kuo R."/>
            <person name="Ohm R.A."/>
            <person name="Bhattacharya S.S."/>
            <person name="Shirouzu T."/>
            <person name="Yoshinaga Y."/>
            <person name="Martin F.M."/>
            <person name="Grigoriev I.V."/>
            <person name="Hibbett D.S."/>
        </authorList>
    </citation>
    <scope>NUCLEOTIDE SEQUENCE [LARGE SCALE GENOMIC DNA]</scope>
    <source>
        <strain evidence="3 4">HHB12733</strain>
    </source>
</reference>
<protein>
    <recommendedName>
        <fullName evidence="2">Replication factor-A protein 1 N-terminal domain-containing protein</fullName>
    </recommendedName>
</protein>
<feature type="compositionally biased region" description="Polar residues" evidence="1">
    <location>
        <begin position="149"/>
        <end position="161"/>
    </location>
</feature>
<dbReference type="InterPro" id="IPR007199">
    <property type="entry name" value="Rep_factor-A_N"/>
</dbReference>
<dbReference type="InterPro" id="IPR012340">
    <property type="entry name" value="NA-bd_OB-fold"/>
</dbReference>
<evidence type="ECO:0000259" key="2">
    <source>
        <dbReference type="Pfam" id="PF04057"/>
    </source>
</evidence>
<dbReference type="SUPFAM" id="SSF50249">
    <property type="entry name" value="Nucleic acid-binding proteins"/>
    <property type="match status" value="1"/>
</dbReference>
<feature type="region of interest" description="Disordered" evidence="1">
    <location>
        <begin position="144"/>
        <end position="191"/>
    </location>
</feature>
<dbReference type="AlphaFoldDB" id="A0A165HXC3"/>